<sequence length="112" mass="11718">MNLLGRRSVVPRHEDRKVQGVVSALESIHNAARSGTIAARAFLAAGELIVIAASSPVTVPHTLGRAPVSFSYCVWASGGVVNGSVRRTASTSETITLHNDATVEVTIRAEVA</sequence>
<reference evidence="1" key="1">
    <citation type="submission" date="2020-03" db="EMBL/GenBank/DDBJ databases">
        <title>The deep terrestrial virosphere.</title>
        <authorList>
            <person name="Holmfeldt K."/>
            <person name="Nilsson E."/>
            <person name="Simone D."/>
            <person name="Lopez-Fernandez M."/>
            <person name="Wu X."/>
            <person name="de Brujin I."/>
            <person name="Lundin D."/>
            <person name="Andersson A."/>
            <person name="Bertilsson S."/>
            <person name="Dopson M."/>
        </authorList>
    </citation>
    <scope>NUCLEOTIDE SEQUENCE</scope>
    <source>
        <strain evidence="1">TM448A00147</strain>
        <strain evidence="2">TM448B00305</strain>
    </source>
</reference>
<accession>A0A6H1ZBH0</accession>
<dbReference type="EMBL" id="MT144608">
    <property type="protein sequence ID" value="QJH94928.1"/>
    <property type="molecule type" value="Genomic_DNA"/>
</dbReference>
<evidence type="ECO:0000313" key="2">
    <source>
        <dbReference type="EMBL" id="QJH94928.1"/>
    </source>
</evidence>
<proteinExistence type="predicted"/>
<evidence type="ECO:0000313" key="1">
    <source>
        <dbReference type="EMBL" id="QJA44781.1"/>
    </source>
</evidence>
<dbReference type="AlphaFoldDB" id="A0A6H1ZBH0"/>
<organism evidence="1">
    <name type="scientific">viral metagenome</name>
    <dbReference type="NCBI Taxonomy" id="1070528"/>
    <lineage>
        <taxon>unclassified sequences</taxon>
        <taxon>metagenomes</taxon>
        <taxon>organismal metagenomes</taxon>
    </lineage>
</organism>
<name>A0A6H1ZBH0_9ZZZZ</name>
<protein>
    <submittedName>
        <fullName evidence="1">Uncharacterized protein</fullName>
    </submittedName>
</protein>
<dbReference type="EMBL" id="MT143980">
    <property type="protein sequence ID" value="QJA44781.1"/>
    <property type="molecule type" value="Genomic_DNA"/>
</dbReference>
<gene>
    <name evidence="1" type="ORF">TM448A00147_0040</name>
    <name evidence="2" type="ORF">TM448B00305_0049</name>
</gene>